<evidence type="ECO:0000313" key="1">
    <source>
        <dbReference type="EMBL" id="HHS29037.1"/>
    </source>
</evidence>
<comment type="caution">
    <text evidence="1">The sequence shown here is derived from an EMBL/GenBank/DDBJ whole genome shotgun (WGS) entry which is preliminary data.</text>
</comment>
<sequence length="75" mass="8371">MQEALSRELEAISSKLYVFLSRRASGKIGPSVILNELQDTNCGQHDNVWQEVIGQGPLYKTGYVVIQTMEVFLLG</sequence>
<protein>
    <submittedName>
        <fullName evidence="1">Uncharacterized protein</fullName>
    </submittedName>
</protein>
<dbReference type="AlphaFoldDB" id="A0A7V6A2J8"/>
<reference evidence="1" key="1">
    <citation type="journal article" date="2020" name="mSystems">
        <title>Genome- and Community-Level Interaction Insights into Carbon Utilization and Element Cycling Functions of Hydrothermarchaeota in Hydrothermal Sediment.</title>
        <authorList>
            <person name="Zhou Z."/>
            <person name="Liu Y."/>
            <person name="Xu W."/>
            <person name="Pan J."/>
            <person name="Luo Z.H."/>
            <person name="Li M."/>
        </authorList>
    </citation>
    <scope>NUCLEOTIDE SEQUENCE [LARGE SCALE GENOMIC DNA]</scope>
    <source>
        <strain evidence="1">SpSt-767</strain>
    </source>
</reference>
<accession>A0A7V6A2J8</accession>
<name>A0A7V6A2J8_9BACT</name>
<proteinExistence type="predicted"/>
<dbReference type="EMBL" id="DTGR01000076">
    <property type="protein sequence ID" value="HHS29037.1"/>
    <property type="molecule type" value="Genomic_DNA"/>
</dbReference>
<gene>
    <name evidence="1" type="ORF">ENV52_04975</name>
</gene>
<organism evidence="1">
    <name type="scientific">Desulfobacca acetoxidans</name>
    <dbReference type="NCBI Taxonomy" id="60893"/>
    <lineage>
        <taxon>Bacteria</taxon>
        <taxon>Pseudomonadati</taxon>
        <taxon>Thermodesulfobacteriota</taxon>
        <taxon>Desulfobaccia</taxon>
        <taxon>Desulfobaccales</taxon>
        <taxon>Desulfobaccaceae</taxon>
        <taxon>Desulfobacca</taxon>
    </lineage>
</organism>